<sequence>MSEREDKNPLPFNELAQSVSSREFETLSPEELIQVMAHAYLVSGRFNGLPLMKLAGDDHEETRRSLRVLIDCGLATIVFGDIHPNPFIRALPDEPKEETLRKLDERGFVQGNFYPTRAYLDTVVTPEQYPGRPYTYELARGEPQLGHRAFELRILEDYRNDPRFEYSTNDIQGQIYAHDDAGVRSEENVYLRFGFAFGEDRAMFVAAMLWDLSQLSLEAQQRWRMREVDVPTSLHPDHHRAVMGHFPERLSLYEAFIMELETMNRIAAAIGRPGLFRHDHSRDRPREFGSLLRPTVKEFNDFVATLDKMISDNIDLAFFGDDVARERRIDVEGGGFRLERKGSLQLLEEWLRQKFRPREPAPMDDMLATFRKVRKLRNKPAHVGVGNAFDPDIALKQRDLMEQAYTALRTLRLILMNHPLAREVEIDSHLREGLIWTP</sequence>
<reference evidence="1 2" key="1">
    <citation type="submission" date="2018-04" db="EMBL/GenBank/DDBJ databases">
        <title>Genomic Encyclopedia of Type Strains, Phase III (KMG-III): the genomes of soil and plant-associated and newly described type strains.</title>
        <authorList>
            <person name="Whitman W."/>
        </authorList>
    </citation>
    <scope>NUCLEOTIDE SEQUENCE [LARGE SCALE GENOMIC DNA]</scope>
    <source>
        <strain evidence="1 2">MA101b</strain>
    </source>
</reference>
<comment type="caution">
    <text evidence="1">The sequence shown here is derived from an EMBL/GenBank/DDBJ whole genome shotgun (WGS) entry which is preliminary data.</text>
</comment>
<proteinExistence type="predicted"/>
<dbReference type="Proteomes" id="UP000244189">
    <property type="component" value="Unassembled WGS sequence"/>
</dbReference>
<keyword evidence="2" id="KW-1185">Reference proteome</keyword>
<dbReference type="AlphaFoldDB" id="A0A2T5GH01"/>
<organism evidence="1 2">
    <name type="scientific">Sphingomonas aurantiaca</name>
    <dbReference type="NCBI Taxonomy" id="185949"/>
    <lineage>
        <taxon>Bacteria</taxon>
        <taxon>Pseudomonadati</taxon>
        <taxon>Pseudomonadota</taxon>
        <taxon>Alphaproteobacteria</taxon>
        <taxon>Sphingomonadales</taxon>
        <taxon>Sphingomonadaceae</taxon>
        <taxon>Sphingomonas</taxon>
    </lineage>
</organism>
<evidence type="ECO:0000313" key="1">
    <source>
        <dbReference type="EMBL" id="PTQ58606.1"/>
    </source>
</evidence>
<protein>
    <submittedName>
        <fullName evidence="1">Uncharacterized protein</fullName>
    </submittedName>
</protein>
<evidence type="ECO:0000313" key="2">
    <source>
        <dbReference type="Proteomes" id="UP000244189"/>
    </source>
</evidence>
<gene>
    <name evidence="1" type="ORF">C8J26_3473</name>
</gene>
<dbReference type="EMBL" id="QAOG01000007">
    <property type="protein sequence ID" value="PTQ58606.1"/>
    <property type="molecule type" value="Genomic_DNA"/>
</dbReference>
<name>A0A2T5GH01_9SPHN</name>
<accession>A0A2T5GH01</accession>